<evidence type="ECO:0000313" key="2">
    <source>
        <dbReference type="Proteomes" id="UP001054945"/>
    </source>
</evidence>
<proteinExistence type="predicted"/>
<reference evidence="1 2" key="1">
    <citation type="submission" date="2021-06" db="EMBL/GenBank/DDBJ databases">
        <title>Caerostris extrusa draft genome.</title>
        <authorList>
            <person name="Kono N."/>
            <person name="Arakawa K."/>
        </authorList>
    </citation>
    <scope>NUCLEOTIDE SEQUENCE [LARGE SCALE GENOMIC DNA]</scope>
</reference>
<keyword evidence="2" id="KW-1185">Reference proteome</keyword>
<accession>A0AAV4WW36</accession>
<evidence type="ECO:0000313" key="1">
    <source>
        <dbReference type="EMBL" id="GIY87100.1"/>
    </source>
</evidence>
<organism evidence="1 2">
    <name type="scientific">Caerostris extrusa</name>
    <name type="common">Bark spider</name>
    <name type="synonym">Caerostris bankana</name>
    <dbReference type="NCBI Taxonomy" id="172846"/>
    <lineage>
        <taxon>Eukaryota</taxon>
        <taxon>Metazoa</taxon>
        <taxon>Ecdysozoa</taxon>
        <taxon>Arthropoda</taxon>
        <taxon>Chelicerata</taxon>
        <taxon>Arachnida</taxon>
        <taxon>Araneae</taxon>
        <taxon>Araneomorphae</taxon>
        <taxon>Entelegynae</taxon>
        <taxon>Araneoidea</taxon>
        <taxon>Araneidae</taxon>
        <taxon>Caerostris</taxon>
    </lineage>
</organism>
<dbReference type="EMBL" id="BPLR01016887">
    <property type="protein sequence ID" value="GIY87100.1"/>
    <property type="molecule type" value="Genomic_DNA"/>
</dbReference>
<name>A0AAV4WW36_CAEEX</name>
<dbReference type="AlphaFoldDB" id="A0AAV4WW36"/>
<dbReference type="Proteomes" id="UP001054945">
    <property type="component" value="Unassembled WGS sequence"/>
</dbReference>
<protein>
    <submittedName>
        <fullName evidence="1">Uncharacterized protein</fullName>
    </submittedName>
</protein>
<gene>
    <name evidence="1" type="ORF">CEXT_490111</name>
</gene>
<sequence>MACSTFLFDYLTFLPGSHRFSTRGGSTCTTHPQQNGDGAMRGEVVTFLHTLPSLQRGDLHALSKSAVFFRPPGFRGGFRFNIQIKGRF</sequence>
<comment type="caution">
    <text evidence="1">The sequence shown here is derived from an EMBL/GenBank/DDBJ whole genome shotgun (WGS) entry which is preliminary data.</text>
</comment>